<feature type="region of interest" description="Disordered" evidence="1">
    <location>
        <begin position="441"/>
        <end position="498"/>
    </location>
</feature>
<evidence type="ECO:0000313" key="3">
    <source>
        <dbReference type="EMBL" id="KAA1116562.1"/>
    </source>
</evidence>
<feature type="region of interest" description="Disordered" evidence="1">
    <location>
        <begin position="164"/>
        <end position="198"/>
    </location>
</feature>
<feature type="compositionally biased region" description="Polar residues" evidence="1">
    <location>
        <begin position="595"/>
        <end position="609"/>
    </location>
</feature>
<dbReference type="PANTHER" id="PTHR43991">
    <property type="entry name" value="WD REPEAT PROTEIN (AFU_ORTHOLOGUE AFUA_8G05640)-RELATED"/>
    <property type="match status" value="1"/>
</dbReference>
<feature type="compositionally biased region" description="Acidic residues" evidence="1">
    <location>
        <begin position="558"/>
        <end position="567"/>
    </location>
</feature>
<feature type="compositionally biased region" description="Basic and acidic residues" evidence="1">
    <location>
        <begin position="180"/>
        <end position="190"/>
    </location>
</feature>
<feature type="domain" description="DUF2415" evidence="2">
    <location>
        <begin position="318"/>
        <end position="353"/>
    </location>
</feature>
<dbReference type="OrthoDB" id="64353at2759"/>
<name>A0A5B0QTB5_PUCGR</name>
<feature type="compositionally biased region" description="Pro residues" evidence="1">
    <location>
        <begin position="363"/>
        <end position="375"/>
    </location>
</feature>
<dbReference type="InterPro" id="IPR015943">
    <property type="entry name" value="WD40/YVTN_repeat-like_dom_sf"/>
</dbReference>
<feature type="region of interest" description="Disordered" evidence="1">
    <location>
        <begin position="357"/>
        <end position="399"/>
    </location>
</feature>
<evidence type="ECO:0000313" key="4">
    <source>
        <dbReference type="EMBL" id="KAA1121767.1"/>
    </source>
</evidence>
<feature type="compositionally biased region" description="Polar residues" evidence="1">
    <location>
        <begin position="379"/>
        <end position="391"/>
    </location>
</feature>
<feature type="region of interest" description="Disordered" evidence="1">
    <location>
        <begin position="558"/>
        <end position="634"/>
    </location>
</feature>
<dbReference type="AlphaFoldDB" id="A0A5B0QTB5"/>
<evidence type="ECO:0000313" key="6">
    <source>
        <dbReference type="Proteomes" id="UP000325313"/>
    </source>
</evidence>
<evidence type="ECO:0000259" key="2">
    <source>
        <dbReference type="Pfam" id="PF10313"/>
    </source>
</evidence>
<proteinExistence type="predicted"/>
<comment type="caution">
    <text evidence="3">The sequence shown here is derived from an EMBL/GenBank/DDBJ whole genome shotgun (WGS) entry which is preliminary data.</text>
</comment>
<gene>
    <name evidence="3" type="ORF">PGT21_018818</name>
    <name evidence="4" type="ORF">PGTUg99_028028</name>
</gene>
<keyword evidence="5" id="KW-1185">Reference proteome</keyword>
<dbReference type="EMBL" id="VDEP01000237">
    <property type="protein sequence ID" value="KAA1121767.1"/>
    <property type="molecule type" value="Genomic_DNA"/>
</dbReference>
<organism evidence="3 5">
    <name type="scientific">Puccinia graminis f. sp. tritici</name>
    <dbReference type="NCBI Taxonomy" id="56615"/>
    <lineage>
        <taxon>Eukaryota</taxon>
        <taxon>Fungi</taxon>
        <taxon>Dikarya</taxon>
        <taxon>Basidiomycota</taxon>
        <taxon>Pucciniomycotina</taxon>
        <taxon>Pucciniomycetes</taxon>
        <taxon>Pucciniales</taxon>
        <taxon>Pucciniaceae</taxon>
        <taxon>Puccinia</taxon>
    </lineage>
</organism>
<dbReference type="Pfam" id="PF10313">
    <property type="entry name" value="DUF2415"/>
    <property type="match status" value="1"/>
</dbReference>
<feature type="compositionally biased region" description="Polar residues" evidence="1">
    <location>
        <begin position="571"/>
        <end position="587"/>
    </location>
</feature>
<sequence>MSTLTIGTNLKLEASTSQRPFFEPIKNTHSARSSISHPQLRDLLICPTQAHHVQTVSGHGVDAHVFGQYTMRLMDNATSFHPNCLVSGCGYVAIGGSSADLLIRSVDIHSRWELKVSTGQSIVNSVHFFQASPRGNPQVLVCNNDQTITQYDLSSVSTIQNAASESLSVDPAHRPTPGSRSREADGDHLLDPPVSTGNEKPVLTHKSSIIFPVPVNHCSVSPDSKTMVAVGDSSEVFIYDCQNAHQSNEPLIGDWRLGPRKIYLPGVSALTGSFSTSWNQYGDKFAVASEGEVVVVYDMKMLGKPLLVKQTAQKGRPGGARVVKFSPAGPNELLAFTEHQSLVHVLDARTFDPDHEEILTVPTPFPGMTPFPPRLSPGSIRTHQSTSSPARPSSLLDRSSLIYDEENASSASRRMSELHAQLSRGARRNFRPIEMDLDIEPEEHEQDDEDNPDAEPNRRNRLRRRNRQSGSPASREEPITEMSFAEPMFGEFSGRRSPELDTVGERMWGAAEERNDLNLGSSLTSRGSQLFGTGIRASRTQRGYSWAVRSRLQPNLEDDDACLEGEGGEQGSQARPNNSSSRTTSAGTRLEWGPPSTSTSSSRQIQLNGSSIRVLSVDDDRSSRVDNNSTNTPSSTTAAILRARVPAATSIAQAHSQLIANRLGQNPPPFSRSEAWFDLDGGGPPGAIRNRSNSLYGLISSSYSGVRSGMWDDLIGLSWSPDGDWLVSGTEVALVEWKVKRSSRAGFGDSRLC</sequence>
<feature type="compositionally biased region" description="Acidic residues" evidence="1">
    <location>
        <begin position="441"/>
        <end position="453"/>
    </location>
</feature>
<dbReference type="EMBL" id="VSWC01000003">
    <property type="protein sequence ID" value="KAA1116562.1"/>
    <property type="molecule type" value="Genomic_DNA"/>
</dbReference>
<protein>
    <recommendedName>
        <fullName evidence="2">DUF2415 domain-containing protein</fullName>
    </recommendedName>
</protein>
<evidence type="ECO:0000313" key="5">
    <source>
        <dbReference type="Proteomes" id="UP000324748"/>
    </source>
</evidence>
<dbReference type="Proteomes" id="UP000324748">
    <property type="component" value="Unassembled WGS sequence"/>
</dbReference>
<dbReference type="SUPFAM" id="SSF50978">
    <property type="entry name" value="WD40 repeat-like"/>
    <property type="match status" value="1"/>
</dbReference>
<evidence type="ECO:0000256" key="1">
    <source>
        <dbReference type="SAM" id="MobiDB-lite"/>
    </source>
</evidence>
<dbReference type="Proteomes" id="UP000325313">
    <property type="component" value="Unassembled WGS sequence"/>
</dbReference>
<feature type="compositionally biased region" description="Low complexity" evidence="1">
    <location>
        <begin position="625"/>
        <end position="634"/>
    </location>
</feature>
<accession>A0A5B0QTB5</accession>
<dbReference type="InterPro" id="IPR019417">
    <property type="entry name" value="DUF2415"/>
</dbReference>
<dbReference type="Gene3D" id="2.130.10.10">
    <property type="entry name" value="YVTN repeat-like/Quinoprotein amine dehydrogenase"/>
    <property type="match status" value="1"/>
</dbReference>
<reference evidence="5 6" key="1">
    <citation type="submission" date="2019-05" db="EMBL/GenBank/DDBJ databases">
        <title>Emergence of the Ug99 lineage of the wheat stem rust pathogen through somatic hybridization.</title>
        <authorList>
            <person name="Li F."/>
            <person name="Upadhyaya N.M."/>
            <person name="Sperschneider J."/>
            <person name="Matny O."/>
            <person name="Nguyen-Phuc H."/>
            <person name="Mago R."/>
            <person name="Raley C."/>
            <person name="Miller M.E."/>
            <person name="Silverstein K.A.T."/>
            <person name="Henningsen E."/>
            <person name="Hirsch C.D."/>
            <person name="Visser B."/>
            <person name="Pretorius Z.A."/>
            <person name="Steffenson B.J."/>
            <person name="Schwessinger B."/>
            <person name="Dodds P.N."/>
            <person name="Figueroa M."/>
        </authorList>
    </citation>
    <scope>NUCLEOTIDE SEQUENCE [LARGE SCALE GENOMIC DNA]</scope>
    <source>
        <strain evidence="3">21-0</strain>
        <strain evidence="4 6">Ug99</strain>
    </source>
</reference>
<dbReference type="InterPro" id="IPR036322">
    <property type="entry name" value="WD40_repeat_dom_sf"/>
</dbReference>
<dbReference type="PANTHER" id="PTHR43991:SF9">
    <property type="entry name" value="DUF2415 DOMAIN-CONTAINING PROTEIN"/>
    <property type="match status" value="1"/>
</dbReference>